<evidence type="ECO:0000313" key="5">
    <source>
        <dbReference type="Proteomes" id="UP001597373"/>
    </source>
</evidence>
<keyword evidence="5" id="KW-1185">Reference proteome</keyword>
<dbReference type="InterPro" id="IPR036206">
    <property type="entry name" value="ThiamineP_synth_sf"/>
</dbReference>
<comment type="pathway">
    <text evidence="1">Cofactor biosynthesis; thiamine diphosphate biosynthesis.</text>
</comment>
<dbReference type="Gene3D" id="3.20.20.70">
    <property type="entry name" value="Aldolase class I"/>
    <property type="match status" value="1"/>
</dbReference>
<proteinExistence type="predicted"/>
<dbReference type="NCBIfam" id="NF005080">
    <property type="entry name" value="PRK06512.1"/>
    <property type="match status" value="1"/>
</dbReference>
<dbReference type="RefSeq" id="WP_345098949.1">
    <property type="nucleotide sequence ID" value="NZ_BAABGS010000020.1"/>
</dbReference>
<evidence type="ECO:0000259" key="3">
    <source>
        <dbReference type="Pfam" id="PF02581"/>
    </source>
</evidence>
<keyword evidence="2" id="KW-0784">Thiamine biosynthesis</keyword>
<dbReference type="InterPro" id="IPR013785">
    <property type="entry name" value="Aldolase_TIM"/>
</dbReference>
<name>A0ABW5DFY8_9HYPH</name>
<dbReference type="EC" id="2.5.1.3" evidence="4"/>
<organism evidence="4 5">
    <name type="scientific">Chelativorans composti</name>
    <dbReference type="NCBI Taxonomy" id="768533"/>
    <lineage>
        <taxon>Bacteria</taxon>
        <taxon>Pseudomonadati</taxon>
        <taxon>Pseudomonadota</taxon>
        <taxon>Alphaproteobacteria</taxon>
        <taxon>Hyphomicrobiales</taxon>
        <taxon>Phyllobacteriaceae</taxon>
        <taxon>Chelativorans</taxon>
    </lineage>
</organism>
<dbReference type="CDD" id="cd00564">
    <property type="entry name" value="TMP_TenI"/>
    <property type="match status" value="1"/>
</dbReference>
<dbReference type="PANTHER" id="PTHR20857">
    <property type="entry name" value="THIAMINE-PHOSPHATE PYROPHOSPHORYLASE"/>
    <property type="match status" value="1"/>
</dbReference>
<dbReference type="Pfam" id="PF02581">
    <property type="entry name" value="TMP-TENI"/>
    <property type="match status" value="1"/>
</dbReference>
<evidence type="ECO:0000256" key="2">
    <source>
        <dbReference type="ARBA" id="ARBA00022977"/>
    </source>
</evidence>
<gene>
    <name evidence="4" type="ORF">ACFSMZ_07655</name>
</gene>
<dbReference type="PANTHER" id="PTHR20857:SF23">
    <property type="entry name" value="THIAMINE BIOSYNTHETIC BIFUNCTIONAL ENZYME"/>
    <property type="match status" value="1"/>
</dbReference>
<evidence type="ECO:0000256" key="1">
    <source>
        <dbReference type="ARBA" id="ARBA00004948"/>
    </source>
</evidence>
<dbReference type="EMBL" id="JBHUIR010000021">
    <property type="protein sequence ID" value="MFD2259640.1"/>
    <property type="molecule type" value="Genomic_DNA"/>
</dbReference>
<comment type="caution">
    <text evidence="4">The sequence shown here is derived from an EMBL/GenBank/DDBJ whole genome shotgun (WGS) entry which is preliminary data.</text>
</comment>
<dbReference type="GO" id="GO:0004789">
    <property type="term" value="F:thiamine-phosphate diphosphorylase activity"/>
    <property type="evidence" value="ECO:0007669"/>
    <property type="project" value="UniProtKB-EC"/>
</dbReference>
<evidence type="ECO:0000313" key="4">
    <source>
        <dbReference type="EMBL" id="MFD2259640.1"/>
    </source>
</evidence>
<dbReference type="SUPFAM" id="SSF51391">
    <property type="entry name" value="Thiamin phosphate synthase"/>
    <property type="match status" value="1"/>
</dbReference>
<reference evidence="5" key="1">
    <citation type="journal article" date="2019" name="Int. J. Syst. Evol. Microbiol.">
        <title>The Global Catalogue of Microorganisms (GCM) 10K type strain sequencing project: providing services to taxonomists for standard genome sequencing and annotation.</title>
        <authorList>
            <consortium name="The Broad Institute Genomics Platform"/>
            <consortium name="The Broad Institute Genome Sequencing Center for Infectious Disease"/>
            <person name="Wu L."/>
            <person name="Ma J."/>
        </authorList>
    </citation>
    <scope>NUCLEOTIDE SEQUENCE [LARGE SCALE GENOMIC DNA]</scope>
    <source>
        <strain evidence="5">KCTC 23707</strain>
    </source>
</reference>
<dbReference type="InterPro" id="IPR022998">
    <property type="entry name" value="ThiamineP_synth_TenI"/>
</dbReference>
<accession>A0ABW5DFY8</accession>
<dbReference type="Proteomes" id="UP001597373">
    <property type="component" value="Unassembled WGS sequence"/>
</dbReference>
<protein>
    <submittedName>
        <fullName evidence="4">Thiamine phosphate synthase</fullName>
        <ecNumber evidence="4">2.5.1.3</ecNumber>
    </submittedName>
</protein>
<keyword evidence="4" id="KW-0808">Transferase</keyword>
<sequence length="217" mass="23145">MSDQNTPNRCRIVLITPPDGPGIDERVASALGGGDVASLIVPNYGRDEATFQDFAGRMTGIAHEHNVACVVAGEPRIAARVHADGVHIEGSLEDLEEAIEKHQAKMMIGCGDIRTRDDAMVFGEAEPDYLFFGKFGFDTKPEPHPRNLALGEWWSEVMQLPCIVLAGSDIASVIAVAKTGADFVAIGNAVFGEGVEPAKMVAEANALLDASAPRFEE</sequence>
<feature type="domain" description="Thiamine phosphate synthase/TenI" evidence="3">
    <location>
        <begin position="23"/>
        <end position="189"/>
    </location>
</feature>